<dbReference type="Pfam" id="PF00293">
    <property type="entry name" value="NUDIX"/>
    <property type="match status" value="1"/>
</dbReference>
<gene>
    <name evidence="3" type="ORF">LTR97_010234</name>
</gene>
<proteinExistence type="predicted"/>
<dbReference type="InterPro" id="IPR015797">
    <property type="entry name" value="NUDIX_hydrolase-like_dom_sf"/>
</dbReference>
<evidence type="ECO:0000313" key="3">
    <source>
        <dbReference type="EMBL" id="KAK5693665.1"/>
    </source>
</evidence>
<evidence type="ECO:0000259" key="2">
    <source>
        <dbReference type="PROSITE" id="PS51462"/>
    </source>
</evidence>
<dbReference type="PROSITE" id="PS51462">
    <property type="entry name" value="NUDIX"/>
    <property type="match status" value="1"/>
</dbReference>
<dbReference type="InterPro" id="IPR000086">
    <property type="entry name" value="NUDIX_hydrolase_dom"/>
</dbReference>
<comment type="caution">
    <text evidence="3">The sequence shown here is derived from an EMBL/GenBank/DDBJ whole genome shotgun (WGS) entry which is preliminary data.</text>
</comment>
<dbReference type="InterPro" id="IPR051325">
    <property type="entry name" value="Nudix_hydrolase_domain"/>
</dbReference>
<dbReference type="Gene3D" id="3.90.79.10">
    <property type="entry name" value="Nucleoside Triphosphate Pyrophosphohydrolase"/>
    <property type="match status" value="1"/>
</dbReference>
<dbReference type="PROSITE" id="PS00893">
    <property type="entry name" value="NUDIX_BOX"/>
    <property type="match status" value="1"/>
</dbReference>
<dbReference type="GO" id="GO:0006167">
    <property type="term" value="P:AMP biosynthetic process"/>
    <property type="evidence" value="ECO:0007669"/>
    <property type="project" value="TreeGrafter"/>
</dbReference>
<keyword evidence="1" id="KW-0378">Hydrolase</keyword>
<sequence length="184" mass="20841">MAASKFEFTQYTAEHFVESAGAILVNVSTRQICVVQDKASKEWLLPKGRRNCGESRQAAALREAFEETGYQSQLLPLTMRTRAPPVVEVVGQHYSDEIRTHYEACEPFMITCRQLGGEQGLKLIWWYIAAIDEGVVRQNGEDQFRVELIDFDQAVGQLTFEGDREIVRKAVDLFDGVEHNVAEV</sequence>
<dbReference type="Proteomes" id="UP001310594">
    <property type="component" value="Unassembled WGS sequence"/>
</dbReference>
<accession>A0AAN7ZLR8</accession>
<organism evidence="3 4">
    <name type="scientific">Elasticomyces elasticus</name>
    <dbReference type="NCBI Taxonomy" id="574655"/>
    <lineage>
        <taxon>Eukaryota</taxon>
        <taxon>Fungi</taxon>
        <taxon>Dikarya</taxon>
        <taxon>Ascomycota</taxon>
        <taxon>Pezizomycotina</taxon>
        <taxon>Dothideomycetes</taxon>
        <taxon>Dothideomycetidae</taxon>
        <taxon>Mycosphaerellales</taxon>
        <taxon>Teratosphaeriaceae</taxon>
        <taxon>Elasticomyces</taxon>
    </lineage>
</organism>
<evidence type="ECO:0000256" key="1">
    <source>
        <dbReference type="ARBA" id="ARBA00022801"/>
    </source>
</evidence>
<dbReference type="GO" id="GO:0004081">
    <property type="term" value="F:bis(5'-nucleosyl)-tetraphosphatase (asymmetrical) activity"/>
    <property type="evidence" value="ECO:0007669"/>
    <property type="project" value="TreeGrafter"/>
</dbReference>
<dbReference type="GO" id="GO:0006754">
    <property type="term" value="P:ATP biosynthetic process"/>
    <property type="evidence" value="ECO:0007669"/>
    <property type="project" value="TreeGrafter"/>
</dbReference>
<dbReference type="PANTHER" id="PTHR21340:SF0">
    <property type="entry name" value="BIS(5'-NUCLEOSYL)-TETRAPHOSPHATASE [ASYMMETRICAL]"/>
    <property type="match status" value="1"/>
</dbReference>
<dbReference type="AlphaFoldDB" id="A0AAN7ZLR8"/>
<dbReference type="EMBL" id="JAVRQU010000017">
    <property type="protein sequence ID" value="KAK5693665.1"/>
    <property type="molecule type" value="Genomic_DNA"/>
</dbReference>
<dbReference type="InterPro" id="IPR020084">
    <property type="entry name" value="NUDIX_hydrolase_CS"/>
</dbReference>
<reference evidence="3" key="1">
    <citation type="submission" date="2023-08" db="EMBL/GenBank/DDBJ databases">
        <title>Black Yeasts Isolated from many extreme environments.</title>
        <authorList>
            <person name="Coleine C."/>
            <person name="Stajich J.E."/>
            <person name="Selbmann L."/>
        </authorList>
    </citation>
    <scope>NUCLEOTIDE SEQUENCE</scope>
    <source>
        <strain evidence="3">CCFEE 5810</strain>
    </source>
</reference>
<name>A0AAN7ZLR8_9PEZI</name>
<evidence type="ECO:0000313" key="4">
    <source>
        <dbReference type="Proteomes" id="UP001310594"/>
    </source>
</evidence>
<dbReference type="SUPFAM" id="SSF55811">
    <property type="entry name" value="Nudix"/>
    <property type="match status" value="1"/>
</dbReference>
<dbReference type="PANTHER" id="PTHR21340">
    <property type="entry name" value="DIADENOSINE 5,5-P1,P4-TETRAPHOSPHATE PYROPHOSPHOHYDROLASE MUTT"/>
    <property type="match status" value="1"/>
</dbReference>
<feature type="domain" description="Nudix hydrolase" evidence="2">
    <location>
        <begin position="15"/>
        <end position="150"/>
    </location>
</feature>
<protein>
    <recommendedName>
        <fullName evidence="2">Nudix hydrolase domain-containing protein</fullName>
    </recommendedName>
</protein>